<dbReference type="EC" id="2.4.-.-" evidence="6"/>
<proteinExistence type="inferred from homology"/>
<evidence type="ECO:0000256" key="2">
    <source>
        <dbReference type="ARBA" id="ARBA00006739"/>
    </source>
</evidence>
<dbReference type="InterPro" id="IPR029044">
    <property type="entry name" value="Nucleotide-diphossugar_trans"/>
</dbReference>
<evidence type="ECO:0000313" key="6">
    <source>
        <dbReference type="EMBL" id="MDR6167444.1"/>
    </source>
</evidence>
<dbReference type="Proteomes" id="UP001260188">
    <property type="component" value="Unassembled WGS sequence"/>
</dbReference>
<dbReference type="Gene3D" id="3.90.550.10">
    <property type="entry name" value="Spore Coat Polysaccharide Biosynthesis Protein SpsA, Chain A"/>
    <property type="match status" value="1"/>
</dbReference>
<keyword evidence="3 6" id="KW-0328">Glycosyltransferase</keyword>
<dbReference type="EMBL" id="JAVIZA010000001">
    <property type="protein sequence ID" value="MDR6167444.1"/>
    <property type="molecule type" value="Genomic_DNA"/>
</dbReference>
<dbReference type="Pfam" id="PF00535">
    <property type="entry name" value="Glycos_transf_2"/>
    <property type="match status" value="1"/>
</dbReference>
<name>A0ABU1I0L7_9MICO</name>
<dbReference type="GO" id="GO:0016757">
    <property type="term" value="F:glycosyltransferase activity"/>
    <property type="evidence" value="ECO:0007669"/>
    <property type="project" value="UniProtKB-KW"/>
</dbReference>
<comment type="similarity">
    <text evidence="2">Belongs to the glycosyltransferase 2 family.</text>
</comment>
<evidence type="ECO:0000256" key="4">
    <source>
        <dbReference type="ARBA" id="ARBA00022679"/>
    </source>
</evidence>
<feature type="domain" description="Glycosyltransferase 2-like" evidence="5">
    <location>
        <begin position="8"/>
        <end position="131"/>
    </location>
</feature>
<comment type="pathway">
    <text evidence="1">Cell wall biogenesis; cell wall polysaccharide biosynthesis.</text>
</comment>
<dbReference type="SUPFAM" id="SSF53448">
    <property type="entry name" value="Nucleotide-diphospho-sugar transferases"/>
    <property type="match status" value="1"/>
</dbReference>
<sequence>MADGPILVTVCTYGRLDGLRKLLTSIETELRQGDRVLVVDNNAAPSAQEKLSPRFGNVRFVHEPEPGIPAARNRAVAELADEWALIFIDDDEFVPSGWLEAHRRFASESTADVFFGPVISSYDDGADARILRGDILDRPRRSSGTSMPYGPTNNTLVKSECLSRFGDLRFDPRFTRSGGSDVDFFARMRERGASLVWNDDAVVFETVPAERASIAWAKARYRRVGHNRVALAAPSQSRFRLWASALARTALGSPFMLLEQITRRVTRAGSGRVWTAQGMLEALRGHSIHEYQR</sequence>
<evidence type="ECO:0000256" key="3">
    <source>
        <dbReference type="ARBA" id="ARBA00022676"/>
    </source>
</evidence>
<evidence type="ECO:0000256" key="1">
    <source>
        <dbReference type="ARBA" id="ARBA00004776"/>
    </source>
</evidence>
<dbReference type="PANTHER" id="PTHR43179:SF12">
    <property type="entry name" value="GALACTOFURANOSYLTRANSFERASE GLFT2"/>
    <property type="match status" value="1"/>
</dbReference>
<organism evidence="6 7">
    <name type="scientific">Microbacterium paludicola</name>
    <dbReference type="NCBI Taxonomy" id="300019"/>
    <lineage>
        <taxon>Bacteria</taxon>
        <taxon>Bacillati</taxon>
        <taxon>Actinomycetota</taxon>
        <taxon>Actinomycetes</taxon>
        <taxon>Micrococcales</taxon>
        <taxon>Microbacteriaceae</taxon>
        <taxon>Microbacterium</taxon>
    </lineage>
</organism>
<gene>
    <name evidence="6" type="ORF">QE367_001648</name>
</gene>
<evidence type="ECO:0000313" key="7">
    <source>
        <dbReference type="Proteomes" id="UP001260188"/>
    </source>
</evidence>
<accession>A0ABU1I0L7</accession>
<reference evidence="6 7" key="1">
    <citation type="submission" date="2023-08" db="EMBL/GenBank/DDBJ databases">
        <title>Functional and genomic diversity of the sorghum phyllosphere microbiome.</title>
        <authorList>
            <person name="Shade A."/>
        </authorList>
    </citation>
    <scope>NUCLEOTIDE SEQUENCE [LARGE SCALE GENOMIC DNA]</scope>
    <source>
        <strain evidence="6 7">SORGH_AS_0919</strain>
    </source>
</reference>
<comment type="caution">
    <text evidence="6">The sequence shown here is derived from an EMBL/GenBank/DDBJ whole genome shotgun (WGS) entry which is preliminary data.</text>
</comment>
<dbReference type="InterPro" id="IPR001173">
    <property type="entry name" value="Glyco_trans_2-like"/>
</dbReference>
<protein>
    <submittedName>
        <fullName evidence="6">Succinoglycan biosynthesis protein ExoM</fullName>
        <ecNumber evidence="6">2.4.-.-</ecNumber>
    </submittedName>
</protein>
<dbReference type="RefSeq" id="WP_309665978.1">
    <property type="nucleotide sequence ID" value="NZ_JAVIZA010000001.1"/>
</dbReference>
<evidence type="ECO:0000259" key="5">
    <source>
        <dbReference type="Pfam" id="PF00535"/>
    </source>
</evidence>
<keyword evidence="4 6" id="KW-0808">Transferase</keyword>
<dbReference type="PANTHER" id="PTHR43179">
    <property type="entry name" value="RHAMNOSYLTRANSFERASE WBBL"/>
    <property type="match status" value="1"/>
</dbReference>
<keyword evidence="7" id="KW-1185">Reference proteome</keyword>